<dbReference type="EMBL" id="CAJVPT010018243">
    <property type="protein sequence ID" value="CAG8632599.1"/>
    <property type="molecule type" value="Genomic_DNA"/>
</dbReference>
<comment type="caution">
    <text evidence="1">The sequence shown here is derived from an EMBL/GenBank/DDBJ whole genome shotgun (WGS) entry which is preliminary data.</text>
</comment>
<name>A0ACA9N3T5_9GLOM</name>
<feature type="non-terminal residue" evidence="1">
    <location>
        <position position="383"/>
    </location>
</feature>
<organism evidence="1 2">
    <name type="scientific">Acaulospora colombiana</name>
    <dbReference type="NCBI Taxonomy" id="27376"/>
    <lineage>
        <taxon>Eukaryota</taxon>
        <taxon>Fungi</taxon>
        <taxon>Fungi incertae sedis</taxon>
        <taxon>Mucoromycota</taxon>
        <taxon>Glomeromycotina</taxon>
        <taxon>Glomeromycetes</taxon>
        <taxon>Diversisporales</taxon>
        <taxon>Acaulosporaceae</taxon>
        <taxon>Acaulospora</taxon>
    </lineage>
</organism>
<gene>
    <name evidence="1" type="ORF">ACOLOM_LOCUS7682</name>
</gene>
<evidence type="ECO:0000313" key="2">
    <source>
        <dbReference type="Proteomes" id="UP000789525"/>
    </source>
</evidence>
<sequence>MSPTNVNRCPLALWGIIKLATEQQNRNGLDRVCHSPMNVKGNPRWTTEAGQLSSENEWRVLVRGLVNSVPLGSPLRLMRDAKKYQRKFVRGTMEERAWTALALVSPHHPFPLHLLPSLRSALIPKPLWLVLKDLFVTICFLRLRISNHTYDILSSSLSVYECWDYSDSRLSNPVDQKTASPTRPLSAPGSLNPLRHNVDLFTEGSAIERPARRRACSSDGTASPHPPNLRGDAYPSSTPRTKRIIFRDSRSTMIRSIHANGTRQTEIPKDTSGIRILSFDGGGPGCFSQLIILDEIMSRVAHDRSIDKKQMYPADHFDLMGGVGFGAIKDAMKELHALGKKLETESAGRKEPLIVQHRAYWNVLILQHLLDPYLQNFDPSLWV</sequence>
<accession>A0ACA9N3T5</accession>
<keyword evidence="2" id="KW-1185">Reference proteome</keyword>
<dbReference type="Proteomes" id="UP000789525">
    <property type="component" value="Unassembled WGS sequence"/>
</dbReference>
<protein>
    <submittedName>
        <fullName evidence="1">4493_t:CDS:1</fullName>
    </submittedName>
</protein>
<evidence type="ECO:0000313" key="1">
    <source>
        <dbReference type="EMBL" id="CAG8632599.1"/>
    </source>
</evidence>
<reference evidence="1" key="1">
    <citation type="submission" date="2021-06" db="EMBL/GenBank/DDBJ databases">
        <authorList>
            <person name="Kallberg Y."/>
            <person name="Tangrot J."/>
            <person name="Rosling A."/>
        </authorList>
    </citation>
    <scope>NUCLEOTIDE SEQUENCE</scope>
    <source>
        <strain evidence="1">CL356</strain>
    </source>
</reference>
<proteinExistence type="predicted"/>